<sequence>MKDKKTKGVGVRLNETQEKTLQSIIDKGLAKSNSGAIQYLINSYAIKEA</sequence>
<evidence type="ECO:0000313" key="1">
    <source>
        <dbReference type="EMBL" id="PWW04963.1"/>
    </source>
</evidence>
<keyword evidence="2" id="KW-1185">Reference proteome</keyword>
<dbReference type="EMBL" id="QGTS01000014">
    <property type="protein sequence ID" value="PWW04963.1"/>
    <property type="molecule type" value="Genomic_DNA"/>
</dbReference>
<dbReference type="AlphaFoldDB" id="A0A317PTH0"/>
<proteinExistence type="predicted"/>
<gene>
    <name evidence="1" type="ORF">DES37_11459</name>
</gene>
<evidence type="ECO:0000313" key="2">
    <source>
        <dbReference type="Proteomes" id="UP000246744"/>
    </source>
</evidence>
<comment type="caution">
    <text evidence="1">The sequence shown here is derived from an EMBL/GenBank/DDBJ whole genome shotgun (WGS) entry which is preliminary data.</text>
</comment>
<name>A0A317PTH0_9ENTR</name>
<protein>
    <submittedName>
        <fullName evidence="1">Uncharacterized protein</fullName>
    </submittedName>
</protein>
<accession>A0A317PTH0</accession>
<dbReference type="RefSeq" id="WP_170123797.1">
    <property type="nucleotide sequence ID" value="NZ_QGTS01000014.1"/>
</dbReference>
<reference evidence="1 2" key="1">
    <citation type="submission" date="2018-05" db="EMBL/GenBank/DDBJ databases">
        <title>Genomic Encyclopedia of Type Strains, Phase IV (KMG-IV): sequencing the most valuable type-strain genomes for metagenomic binning, comparative biology and taxonomic classification.</title>
        <authorList>
            <person name="Goeker M."/>
        </authorList>
    </citation>
    <scope>NUCLEOTIDE SEQUENCE [LARGE SCALE GENOMIC DNA]</scope>
    <source>
        <strain evidence="1 2">DSM 19579</strain>
    </source>
</reference>
<organism evidence="1 2">
    <name type="scientific">Mangrovibacter plantisponsor</name>
    <dbReference type="NCBI Taxonomy" id="451513"/>
    <lineage>
        <taxon>Bacteria</taxon>
        <taxon>Pseudomonadati</taxon>
        <taxon>Pseudomonadota</taxon>
        <taxon>Gammaproteobacteria</taxon>
        <taxon>Enterobacterales</taxon>
        <taxon>Enterobacteriaceae</taxon>
        <taxon>Mangrovibacter</taxon>
    </lineage>
</organism>
<dbReference type="Proteomes" id="UP000246744">
    <property type="component" value="Unassembled WGS sequence"/>
</dbReference>